<dbReference type="EMBL" id="ATDL01000021">
    <property type="protein sequence ID" value="ERJ57722.1"/>
    <property type="molecule type" value="Genomic_DNA"/>
</dbReference>
<reference evidence="13 14" key="1">
    <citation type="journal article" date="2013" name="Genome Announc.">
        <title>The Draft Genome Sequence of Sphingomonas paucimobilis Strain HER1398 (Proteobacteria), Host to the Giant PAU Phage, Indicates That It Is a Member of the Genus Sphingobacterium (Bacteroidetes).</title>
        <authorList>
            <person name="White R.A.III."/>
            <person name="Suttle C.A."/>
        </authorList>
    </citation>
    <scope>NUCLEOTIDE SEQUENCE [LARGE SCALE GENOMIC DNA]</scope>
    <source>
        <strain evidence="13 14">HER1398</strain>
    </source>
</reference>
<dbReference type="HAMAP" id="MF_00278">
    <property type="entry name" value="HisH"/>
    <property type="match status" value="1"/>
</dbReference>
<feature type="active site" description="Nucleophile" evidence="10 11">
    <location>
        <position position="80"/>
    </location>
</feature>
<dbReference type="CDD" id="cd01748">
    <property type="entry name" value="GATase1_IGP_Synthase"/>
    <property type="match status" value="1"/>
</dbReference>
<evidence type="ECO:0000256" key="7">
    <source>
        <dbReference type="ARBA" id="ARBA00023239"/>
    </source>
</evidence>
<dbReference type="OrthoDB" id="9807137at2"/>
<comment type="catalytic activity">
    <reaction evidence="8 10">
        <text>5-[(5-phospho-1-deoxy-D-ribulos-1-ylimino)methylamino]-1-(5-phospho-beta-D-ribosyl)imidazole-4-carboxamide + L-glutamine = D-erythro-1-(imidazol-4-yl)glycerol 3-phosphate + 5-amino-1-(5-phospho-beta-D-ribosyl)imidazole-4-carboxamide + L-glutamate + H(+)</text>
        <dbReference type="Rhea" id="RHEA:24793"/>
        <dbReference type="ChEBI" id="CHEBI:15378"/>
        <dbReference type="ChEBI" id="CHEBI:29985"/>
        <dbReference type="ChEBI" id="CHEBI:58278"/>
        <dbReference type="ChEBI" id="CHEBI:58359"/>
        <dbReference type="ChEBI" id="CHEBI:58475"/>
        <dbReference type="ChEBI" id="CHEBI:58525"/>
        <dbReference type="EC" id="4.3.2.10"/>
    </reaction>
</comment>
<name>U2HQH4_9SPHI</name>
<feature type="active site" evidence="10 11">
    <location>
        <position position="186"/>
    </location>
</feature>
<evidence type="ECO:0000256" key="10">
    <source>
        <dbReference type="HAMAP-Rule" id="MF_00278"/>
    </source>
</evidence>
<feature type="active site" evidence="10 11">
    <location>
        <position position="184"/>
    </location>
</feature>
<sequence>MISVIDYGLGNLGSVCNMFKKVGYEAMIITSPEDLNKATKIILPGVGAFDTGMKNLNEGQWIKALNKRVLEDKIPTLGICLGMQLMCRSSEEGSLSGLGWINGRTKKFHFENKDLKSPHMGWNNCLPQKESSLIIDDFEVRRYYFVHSYFVEMTSASDILFTTVYDKEFTSAFEVDNIIGVQFHPEKSHKFGLSLFKNFAERY</sequence>
<evidence type="ECO:0000313" key="13">
    <source>
        <dbReference type="EMBL" id="ERJ57722.1"/>
    </source>
</evidence>
<dbReference type="PANTHER" id="PTHR42701:SF1">
    <property type="entry name" value="IMIDAZOLE GLYCEROL PHOSPHATE SYNTHASE SUBUNIT HISH"/>
    <property type="match status" value="1"/>
</dbReference>
<dbReference type="InterPro" id="IPR010139">
    <property type="entry name" value="Imidazole-glycPsynth_HisH"/>
</dbReference>
<dbReference type="NCBIfam" id="TIGR01855">
    <property type="entry name" value="IMP_synth_hisH"/>
    <property type="match status" value="1"/>
</dbReference>
<comment type="subcellular location">
    <subcellularLocation>
        <location evidence="10">Cytoplasm</location>
    </subcellularLocation>
</comment>
<evidence type="ECO:0000256" key="1">
    <source>
        <dbReference type="ARBA" id="ARBA00005091"/>
    </source>
</evidence>
<dbReference type="PANTHER" id="PTHR42701">
    <property type="entry name" value="IMIDAZOLE GLYCEROL PHOSPHATE SYNTHASE SUBUNIT HISH"/>
    <property type="match status" value="1"/>
</dbReference>
<evidence type="ECO:0000256" key="8">
    <source>
        <dbReference type="ARBA" id="ARBA00047838"/>
    </source>
</evidence>
<dbReference type="EC" id="4.3.2.10" evidence="10"/>
<keyword evidence="3 10" id="KW-0028">Amino-acid biosynthesis</keyword>
<evidence type="ECO:0000259" key="12">
    <source>
        <dbReference type="Pfam" id="PF00117"/>
    </source>
</evidence>
<dbReference type="EC" id="3.5.1.2" evidence="10"/>
<comment type="subunit">
    <text evidence="2 10">Heterodimer of HisH and HisF.</text>
</comment>
<comment type="caution">
    <text evidence="13">The sequence shown here is derived from an EMBL/GenBank/DDBJ whole genome shotgun (WGS) entry which is preliminary data.</text>
</comment>
<protein>
    <recommendedName>
        <fullName evidence="10">Imidazole glycerol phosphate synthase subunit HisH</fullName>
        <ecNumber evidence="10">4.3.2.10</ecNumber>
    </recommendedName>
    <alternativeName>
        <fullName evidence="10">IGP synthase glutaminase subunit</fullName>
        <ecNumber evidence="10">3.5.1.2</ecNumber>
    </alternativeName>
    <alternativeName>
        <fullName evidence="10">IGP synthase subunit HisH</fullName>
    </alternativeName>
    <alternativeName>
        <fullName evidence="10">ImGP synthase subunit HisH</fullName>
        <shortName evidence="10">IGPS subunit HisH</shortName>
    </alternativeName>
</protein>
<feature type="domain" description="Glutamine amidotransferase" evidence="12">
    <location>
        <begin position="4"/>
        <end position="199"/>
    </location>
</feature>
<dbReference type="AlphaFoldDB" id="U2HQH4"/>
<dbReference type="PATRIC" id="fig|1346330.5.peg.3692"/>
<keyword evidence="6 10" id="KW-0368">Histidine biosynthesis</keyword>
<dbReference type="Gene3D" id="3.40.50.880">
    <property type="match status" value="1"/>
</dbReference>
<organism evidence="13 14">
    <name type="scientific">Sphingobacterium paucimobilis HER1398</name>
    <dbReference type="NCBI Taxonomy" id="1346330"/>
    <lineage>
        <taxon>Bacteria</taxon>
        <taxon>Pseudomonadati</taxon>
        <taxon>Bacteroidota</taxon>
        <taxon>Sphingobacteriia</taxon>
        <taxon>Sphingobacteriales</taxon>
        <taxon>Sphingobacteriaceae</taxon>
        <taxon>Sphingobacterium</taxon>
    </lineage>
</organism>
<evidence type="ECO:0000313" key="14">
    <source>
        <dbReference type="Proteomes" id="UP000016584"/>
    </source>
</evidence>
<dbReference type="PROSITE" id="PS51273">
    <property type="entry name" value="GATASE_TYPE_1"/>
    <property type="match status" value="1"/>
</dbReference>
<evidence type="ECO:0000256" key="9">
    <source>
        <dbReference type="ARBA" id="ARBA00049534"/>
    </source>
</evidence>
<dbReference type="Pfam" id="PF00117">
    <property type="entry name" value="GATase"/>
    <property type="match status" value="1"/>
</dbReference>
<keyword evidence="10" id="KW-0963">Cytoplasm</keyword>
<dbReference type="SUPFAM" id="SSF52317">
    <property type="entry name" value="Class I glutamine amidotransferase-like"/>
    <property type="match status" value="1"/>
</dbReference>
<evidence type="ECO:0000256" key="3">
    <source>
        <dbReference type="ARBA" id="ARBA00022605"/>
    </source>
</evidence>
<evidence type="ECO:0000256" key="2">
    <source>
        <dbReference type="ARBA" id="ARBA00011152"/>
    </source>
</evidence>
<evidence type="ECO:0000256" key="6">
    <source>
        <dbReference type="ARBA" id="ARBA00023102"/>
    </source>
</evidence>
<dbReference type="GO" id="GO:0000105">
    <property type="term" value="P:L-histidine biosynthetic process"/>
    <property type="evidence" value="ECO:0007669"/>
    <property type="project" value="UniProtKB-UniRule"/>
</dbReference>
<proteinExistence type="inferred from homology"/>
<dbReference type="GO" id="GO:0005737">
    <property type="term" value="C:cytoplasm"/>
    <property type="evidence" value="ECO:0007669"/>
    <property type="project" value="UniProtKB-SubCell"/>
</dbReference>
<keyword evidence="14" id="KW-1185">Reference proteome</keyword>
<dbReference type="STRING" id="1346330.M472_02980"/>
<keyword evidence="4 10" id="KW-0378">Hydrolase</keyword>
<dbReference type="eggNOG" id="COG0118">
    <property type="taxonomic scope" value="Bacteria"/>
</dbReference>
<dbReference type="RefSeq" id="WP_021071818.1">
    <property type="nucleotide sequence ID" value="NZ_ATDL01000021.1"/>
</dbReference>
<evidence type="ECO:0000256" key="5">
    <source>
        <dbReference type="ARBA" id="ARBA00022962"/>
    </source>
</evidence>
<dbReference type="Proteomes" id="UP000016584">
    <property type="component" value="Unassembled WGS sequence"/>
</dbReference>
<keyword evidence="7 10" id="KW-0456">Lyase</keyword>
<keyword evidence="5 10" id="KW-0315">Glutamine amidotransferase</keyword>
<dbReference type="GO" id="GO:0004359">
    <property type="term" value="F:glutaminase activity"/>
    <property type="evidence" value="ECO:0007669"/>
    <property type="project" value="UniProtKB-EC"/>
</dbReference>
<dbReference type="PIRSF" id="PIRSF000495">
    <property type="entry name" value="Amidotransf_hisH"/>
    <property type="match status" value="1"/>
</dbReference>
<dbReference type="UniPathway" id="UPA00031">
    <property type="reaction ID" value="UER00010"/>
</dbReference>
<dbReference type="InterPro" id="IPR029062">
    <property type="entry name" value="Class_I_gatase-like"/>
</dbReference>
<evidence type="ECO:0000256" key="4">
    <source>
        <dbReference type="ARBA" id="ARBA00022801"/>
    </source>
</evidence>
<comment type="pathway">
    <text evidence="1 10">Amino-acid biosynthesis; L-histidine biosynthesis; L-histidine from 5-phospho-alpha-D-ribose 1-diphosphate: step 5/9.</text>
</comment>
<gene>
    <name evidence="10" type="primary">hisH</name>
    <name evidence="13" type="ORF">M472_02980</name>
</gene>
<dbReference type="GO" id="GO:0000107">
    <property type="term" value="F:imidazoleglycerol-phosphate synthase activity"/>
    <property type="evidence" value="ECO:0007669"/>
    <property type="project" value="UniProtKB-UniRule"/>
</dbReference>
<comment type="catalytic activity">
    <reaction evidence="9 10">
        <text>L-glutamine + H2O = L-glutamate + NH4(+)</text>
        <dbReference type="Rhea" id="RHEA:15889"/>
        <dbReference type="ChEBI" id="CHEBI:15377"/>
        <dbReference type="ChEBI" id="CHEBI:28938"/>
        <dbReference type="ChEBI" id="CHEBI:29985"/>
        <dbReference type="ChEBI" id="CHEBI:58359"/>
        <dbReference type="EC" id="3.5.1.2"/>
    </reaction>
</comment>
<dbReference type="InterPro" id="IPR017926">
    <property type="entry name" value="GATASE"/>
</dbReference>
<evidence type="ECO:0000256" key="11">
    <source>
        <dbReference type="PIRSR" id="PIRSR000495-1"/>
    </source>
</evidence>
<comment type="function">
    <text evidence="10">IGPS catalyzes the conversion of PRFAR and glutamine to IGP, AICAR and glutamate. The HisH subunit catalyzes the hydrolysis of glutamine to glutamate and ammonia as part of the synthesis of IGP and AICAR. The resulting ammonia molecule is channeled to the active site of HisF.</text>
</comment>
<dbReference type="GO" id="GO:0016829">
    <property type="term" value="F:lyase activity"/>
    <property type="evidence" value="ECO:0007669"/>
    <property type="project" value="UniProtKB-KW"/>
</dbReference>
<accession>U2HQH4</accession>